<gene>
    <name evidence="3" type="ORF">PSQ39_17465</name>
</gene>
<feature type="chain" id="PRO_5045604239" evidence="2">
    <location>
        <begin position="30"/>
        <end position="353"/>
    </location>
</feature>
<comment type="caution">
    <text evidence="3">The sequence shown here is derived from an EMBL/GenBank/DDBJ whole genome shotgun (WGS) entry which is preliminary data.</text>
</comment>
<dbReference type="EMBL" id="JAQSIO010000008">
    <property type="protein sequence ID" value="MDD0816432.1"/>
    <property type="molecule type" value="Genomic_DNA"/>
</dbReference>
<keyword evidence="1 2" id="KW-0732">Signal</keyword>
<evidence type="ECO:0000256" key="1">
    <source>
        <dbReference type="ARBA" id="ARBA00022729"/>
    </source>
</evidence>
<evidence type="ECO:0000256" key="2">
    <source>
        <dbReference type="SAM" id="SignalP"/>
    </source>
</evidence>
<evidence type="ECO:0000313" key="4">
    <source>
        <dbReference type="Proteomes" id="UP001528672"/>
    </source>
</evidence>
<dbReference type="CDD" id="cd13589">
    <property type="entry name" value="PBP2_polyamine_RpCGA009"/>
    <property type="match status" value="1"/>
</dbReference>
<organism evidence="3 4">
    <name type="scientific">Curvibacter microcysteis</name>
    <dbReference type="NCBI Taxonomy" id="3026419"/>
    <lineage>
        <taxon>Bacteria</taxon>
        <taxon>Pseudomonadati</taxon>
        <taxon>Pseudomonadota</taxon>
        <taxon>Betaproteobacteria</taxon>
        <taxon>Burkholderiales</taxon>
        <taxon>Comamonadaceae</taxon>
        <taxon>Curvibacter</taxon>
    </lineage>
</organism>
<dbReference type="Pfam" id="PF13416">
    <property type="entry name" value="SBP_bac_8"/>
    <property type="match status" value="1"/>
</dbReference>
<feature type="signal peptide" evidence="2">
    <location>
        <begin position="1"/>
        <end position="29"/>
    </location>
</feature>
<keyword evidence="4" id="KW-1185">Reference proteome</keyword>
<proteinExistence type="predicted"/>
<sequence>MKKTSTFQLRCGAVLAATSLLCAAGAATAQTKTIYIGMNGGTMEKAYTQYVFPAFEKLHGAKVVVVPGTSSDILAKAQANKDKPQMHLMFLDDGIMYRAIGMGLCEKQQASPVLNDIYPAARLKNDMATGVSLGMTGLAYNKKMFTEKGWAAPTSWMDLADPKYKGKVVFQSMPSSTFGLHGFLMFNRIQGGTDKNVEPGFKAWGGSIGPNVLEYIPSSAKISEMVQTGEAALFPLTPTAVAALKTKGIPVEYAQPKEGSVVLMVAQCVIAKNSEPDLAQKLAQFLLSPLAQANVLQFGAQIPTNPKAPVVGDGVEQVKMINGYMKNAVTLDWDAINESRPAWNTRWNKTIER</sequence>
<dbReference type="RefSeq" id="WP_273928213.1">
    <property type="nucleotide sequence ID" value="NZ_JAQSIO010000008.1"/>
</dbReference>
<dbReference type="Gene3D" id="3.40.190.10">
    <property type="entry name" value="Periplasmic binding protein-like II"/>
    <property type="match status" value="2"/>
</dbReference>
<protein>
    <submittedName>
        <fullName evidence="3">ABC transporter substrate-binding protein</fullName>
    </submittedName>
</protein>
<dbReference type="SUPFAM" id="SSF53850">
    <property type="entry name" value="Periplasmic binding protein-like II"/>
    <property type="match status" value="1"/>
</dbReference>
<reference evidence="3 4" key="1">
    <citation type="submission" date="2023-02" db="EMBL/GenBank/DDBJ databases">
        <title>Bacterial whole genome sequence for Curvibacter sp. HBC28.</title>
        <authorList>
            <person name="Le V."/>
            <person name="Ko S.-R."/>
            <person name="Ahn C.-Y."/>
            <person name="Oh H.-M."/>
        </authorList>
    </citation>
    <scope>NUCLEOTIDE SEQUENCE [LARGE SCALE GENOMIC DNA]</scope>
    <source>
        <strain evidence="3 4">HBC28</strain>
    </source>
</reference>
<evidence type="ECO:0000313" key="3">
    <source>
        <dbReference type="EMBL" id="MDD0816432.1"/>
    </source>
</evidence>
<dbReference type="PANTHER" id="PTHR30006:SF2">
    <property type="entry name" value="ABC TRANSPORTER SUBSTRATE-BINDING PROTEIN"/>
    <property type="match status" value="1"/>
</dbReference>
<dbReference type="PANTHER" id="PTHR30006">
    <property type="entry name" value="THIAMINE-BINDING PERIPLASMIC PROTEIN-RELATED"/>
    <property type="match status" value="1"/>
</dbReference>
<name>A0ABT5MIL5_9BURK</name>
<accession>A0ABT5MIL5</accession>
<dbReference type="InterPro" id="IPR006059">
    <property type="entry name" value="SBP"/>
</dbReference>
<dbReference type="Proteomes" id="UP001528672">
    <property type="component" value="Unassembled WGS sequence"/>
</dbReference>